<name>A0A4U0UAF3_9PEZI</name>
<dbReference type="PANTHER" id="PTHR43580:SF3">
    <property type="entry name" value="6-PHOSPHOGLUCONATE DEHYDROGENASE FAMILY PROTEIN (AFU_ORTHOLOGUE AFUA_2G11600)"/>
    <property type="match status" value="1"/>
</dbReference>
<gene>
    <name evidence="5" type="ORF">B0A50_02273</name>
</gene>
<dbReference type="InterPro" id="IPR051265">
    <property type="entry name" value="HIBADH-related_NP60_sf"/>
</dbReference>
<dbReference type="SUPFAM" id="SSF48179">
    <property type="entry name" value="6-phosphogluconate dehydrogenase C-terminal domain-like"/>
    <property type="match status" value="1"/>
</dbReference>
<dbReference type="SUPFAM" id="SSF51735">
    <property type="entry name" value="NAD(P)-binding Rossmann-fold domains"/>
    <property type="match status" value="1"/>
</dbReference>
<comment type="similarity">
    <text evidence="1">Belongs to the HIBADH-related family. NP60 subfamily.</text>
</comment>
<sequence>MDTVKQAVGLGGSASGSAGPRVAWIGLGNMGRGMVKNLVEKGPYTAPLTIYNRTTARAEKLASTLPPNTTSIVTSIPDAVQAADIIFTCVGDDAALEETITTALQSPAASGKLFVDCSTVHPDTTNRLASTISAAGASFVACPVFGAPAMADAGTLVCVLAGPASQTARVKPFCTNVMGRAEIDYSDQPHGAATRLKIIGNTFILAMVETLSEGHTLAEKSGLGTANLHAFIETMFPGPYTAYSNRLRTGDYYNREEPLFNAQLARKDARHARSLAESCGAKLKGLEVADRHLQDVIEHMGDKGDIAGIYGAVRKQSGLEFENL</sequence>
<protein>
    <recommendedName>
        <fullName evidence="4">6-phosphogluconate dehydrogenase NADP-binding domain-containing protein</fullName>
    </recommendedName>
</protein>
<dbReference type="PANTHER" id="PTHR43580">
    <property type="entry name" value="OXIDOREDUCTASE GLYR1-RELATED"/>
    <property type="match status" value="1"/>
</dbReference>
<evidence type="ECO:0000256" key="3">
    <source>
        <dbReference type="PIRSR" id="PIRSR000103-1"/>
    </source>
</evidence>
<evidence type="ECO:0000313" key="6">
    <source>
        <dbReference type="Proteomes" id="UP000308549"/>
    </source>
</evidence>
<dbReference type="Proteomes" id="UP000308549">
    <property type="component" value="Unassembled WGS sequence"/>
</dbReference>
<organism evidence="5 6">
    <name type="scientific">Salinomyces thailandicus</name>
    <dbReference type="NCBI Taxonomy" id="706561"/>
    <lineage>
        <taxon>Eukaryota</taxon>
        <taxon>Fungi</taxon>
        <taxon>Dikarya</taxon>
        <taxon>Ascomycota</taxon>
        <taxon>Pezizomycotina</taxon>
        <taxon>Dothideomycetes</taxon>
        <taxon>Dothideomycetidae</taxon>
        <taxon>Mycosphaerellales</taxon>
        <taxon>Teratosphaeriaceae</taxon>
        <taxon>Salinomyces</taxon>
    </lineage>
</organism>
<dbReference type="Pfam" id="PF03446">
    <property type="entry name" value="NAD_binding_2"/>
    <property type="match status" value="1"/>
</dbReference>
<feature type="active site" evidence="3">
    <location>
        <position position="197"/>
    </location>
</feature>
<comment type="caution">
    <text evidence="5">The sequence shown here is derived from an EMBL/GenBank/DDBJ whole genome shotgun (WGS) entry which is preliminary data.</text>
</comment>
<dbReference type="PIRSF" id="PIRSF000103">
    <property type="entry name" value="HIBADH"/>
    <property type="match status" value="1"/>
</dbReference>
<dbReference type="EMBL" id="NAJL01000008">
    <property type="protein sequence ID" value="TKA31426.1"/>
    <property type="molecule type" value="Genomic_DNA"/>
</dbReference>
<dbReference type="InterPro" id="IPR013328">
    <property type="entry name" value="6PGD_dom2"/>
</dbReference>
<feature type="domain" description="6-phosphogluconate dehydrogenase NADP-binding" evidence="4">
    <location>
        <begin position="22"/>
        <end position="175"/>
    </location>
</feature>
<evidence type="ECO:0000259" key="4">
    <source>
        <dbReference type="Pfam" id="PF03446"/>
    </source>
</evidence>
<dbReference type="AlphaFoldDB" id="A0A4U0UAF3"/>
<reference evidence="5 6" key="1">
    <citation type="submission" date="2017-03" db="EMBL/GenBank/DDBJ databases">
        <title>Genomes of endolithic fungi from Antarctica.</title>
        <authorList>
            <person name="Coleine C."/>
            <person name="Masonjones S."/>
            <person name="Stajich J.E."/>
        </authorList>
    </citation>
    <scope>NUCLEOTIDE SEQUENCE [LARGE SCALE GENOMIC DNA]</scope>
    <source>
        <strain evidence="5 6">CCFEE 6315</strain>
    </source>
</reference>
<keyword evidence="2" id="KW-0560">Oxidoreductase</keyword>
<dbReference type="Gene3D" id="3.40.50.720">
    <property type="entry name" value="NAD(P)-binding Rossmann-like Domain"/>
    <property type="match status" value="1"/>
</dbReference>
<dbReference type="GO" id="GO:0051287">
    <property type="term" value="F:NAD binding"/>
    <property type="evidence" value="ECO:0007669"/>
    <property type="project" value="InterPro"/>
</dbReference>
<dbReference type="OrthoDB" id="435038at2759"/>
<evidence type="ECO:0000313" key="5">
    <source>
        <dbReference type="EMBL" id="TKA31426.1"/>
    </source>
</evidence>
<proteinExistence type="inferred from homology"/>
<dbReference type="InterPro" id="IPR015815">
    <property type="entry name" value="HIBADH-related"/>
</dbReference>
<evidence type="ECO:0000256" key="2">
    <source>
        <dbReference type="ARBA" id="ARBA00023002"/>
    </source>
</evidence>
<dbReference type="GO" id="GO:0050661">
    <property type="term" value="F:NADP binding"/>
    <property type="evidence" value="ECO:0007669"/>
    <property type="project" value="InterPro"/>
</dbReference>
<evidence type="ECO:0000256" key="1">
    <source>
        <dbReference type="ARBA" id="ARBA00007598"/>
    </source>
</evidence>
<dbReference type="InterPro" id="IPR008927">
    <property type="entry name" value="6-PGluconate_DH-like_C_sf"/>
</dbReference>
<dbReference type="InterPro" id="IPR036291">
    <property type="entry name" value="NAD(P)-bd_dom_sf"/>
</dbReference>
<keyword evidence="6" id="KW-1185">Reference proteome</keyword>
<accession>A0A4U0UAF3</accession>
<dbReference type="GO" id="GO:0016491">
    <property type="term" value="F:oxidoreductase activity"/>
    <property type="evidence" value="ECO:0007669"/>
    <property type="project" value="UniProtKB-KW"/>
</dbReference>
<dbReference type="Gene3D" id="1.10.1040.10">
    <property type="entry name" value="N-(1-d-carboxylethyl)-l-norvaline Dehydrogenase, domain 2"/>
    <property type="match status" value="1"/>
</dbReference>
<dbReference type="InterPro" id="IPR006115">
    <property type="entry name" value="6PGDH_NADP-bd"/>
</dbReference>